<evidence type="ECO:0000313" key="3">
    <source>
        <dbReference type="Proteomes" id="UP000095751"/>
    </source>
</evidence>
<feature type="compositionally biased region" description="Polar residues" evidence="1">
    <location>
        <begin position="50"/>
        <end position="61"/>
    </location>
</feature>
<dbReference type="AlphaFoldDB" id="A0A1E7F1M1"/>
<reference evidence="2 3" key="1">
    <citation type="submission" date="2016-09" db="EMBL/GenBank/DDBJ databases">
        <title>Extensive genetic diversity and differential bi-allelic expression allows diatom success in the polar Southern Ocean.</title>
        <authorList>
            <consortium name="DOE Joint Genome Institute"/>
            <person name="Mock T."/>
            <person name="Otillar R.P."/>
            <person name="Strauss J."/>
            <person name="Dupont C."/>
            <person name="Frickenhaus S."/>
            <person name="Maumus F."/>
            <person name="Mcmullan M."/>
            <person name="Sanges R."/>
            <person name="Schmutz J."/>
            <person name="Toseland A."/>
            <person name="Valas R."/>
            <person name="Veluchamy A."/>
            <person name="Ward B.J."/>
            <person name="Allen A."/>
            <person name="Barry K."/>
            <person name="Falciatore A."/>
            <person name="Ferrante M."/>
            <person name="Fortunato A.E."/>
            <person name="Gloeckner G."/>
            <person name="Gruber A."/>
            <person name="Hipkin R."/>
            <person name="Janech M."/>
            <person name="Kroth P."/>
            <person name="Leese F."/>
            <person name="Lindquist E."/>
            <person name="Lyon B.R."/>
            <person name="Martin J."/>
            <person name="Mayer C."/>
            <person name="Parker M."/>
            <person name="Quesneville H."/>
            <person name="Raymond J."/>
            <person name="Uhlig C."/>
            <person name="Valentin K.U."/>
            <person name="Worden A.Z."/>
            <person name="Armbrust E.V."/>
            <person name="Bowler C."/>
            <person name="Green B."/>
            <person name="Moulton V."/>
            <person name="Van Oosterhout C."/>
            <person name="Grigoriev I."/>
        </authorList>
    </citation>
    <scope>NUCLEOTIDE SEQUENCE [LARGE SCALE GENOMIC DNA]</scope>
    <source>
        <strain evidence="2 3">CCMP1102</strain>
    </source>
</reference>
<organism evidence="2 3">
    <name type="scientific">Fragilariopsis cylindrus CCMP1102</name>
    <dbReference type="NCBI Taxonomy" id="635003"/>
    <lineage>
        <taxon>Eukaryota</taxon>
        <taxon>Sar</taxon>
        <taxon>Stramenopiles</taxon>
        <taxon>Ochrophyta</taxon>
        <taxon>Bacillariophyta</taxon>
        <taxon>Bacillariophyceae</taxon>
        <taxon>Bacillariophycidae</taxon>
        <taxon>Bacillariales</taxon>
        <taxon>Bacillariaceae</taxon>
        <taxon>Fragilariopsis</taxon>
    </lineage>
</organism>
<dbReference type="InParanoid" id="A0A1E7F1M1"/>
<evidence type="ECO:0000256" key="1">
    <source>
        <dbReference type="SAM" id="MobiDB-lite"/>
    </source>
</evidence>
<sequence>MICAITETKMVMSDGDLEFRRVYATIHEGKKMSNCPRYHHLSDCFQRSSLRSTQEHQTNAKSMPSPSPDLFSSPPVGTSSMPSNLSNPSAAAAAVAIASSSLITTSSVYIDGGSSLFIRSQIDHRKDEWMVNVEFRVVVVADAAAAAFGDVAAVAATSKTIAAVRSYLFLPSPVSSGLSFDNKHKTTTKAEAKSDNNRVIPADHLRQTFGLIEEEKKTAFAQQVEDGSAALAVALDETGFCPIEDPRQKRDDDDDDAGGGAVDLMQFEHTVVI</sequence>
<feature type="compositionally biased region" description="Low complexity" evidence="1">
    <location>
        <begin position="62"/>
        <end position="84"/>
    </location>
</feature>
<accession>A0A1E7F1M1</accession>
<keyword evidence="3" id="KW-1185">Reference proteome</keyword>
<gene>
    <name evidence="2" type="ORF">FRACYDRAFT_245089</name>
</gene>
<feature type="region of interest" description="Disordered" evidence="1">
    <location>
        <begin position="242"/>
        <end position="261"/>
    </location>
</feature>
<name>A0A1E7F1M1_9STRA</name>
<dbReference type="Proteomes" id="UP000095751">
    <property type="component" value="Unassembled WGS sequence"/>
</dbReference>
<dbReference type="EMBL" id="KV784366">
    <property type="protein sequence ID" value="OEU11965.1"/>
    <property type="molecule type" value="Genomic_DNA"/>
</dbReference>
<feature type="region of interest" description="Disordered" evidence="1">
    <location>
        <begin position="50"/>
        <end position="84"/>
    </location>
</feature>
<protein>
    <submittedName>
        <fullName evidence="2">Uncharacterized protein</fullName>
    </submittedName>
</protein>
<proteinExistence type="predicted"/>
<evidence type="ECO:0000313" key="2">
    <source>
        <dbReference type="EMBL" id="OEU11965.1"/>
    </source>
</evidence>
<dbReference type="KEGG" id="fcy:FRACYDRAFT_245089"/>